<dbReference type="GO" id="GO:0004356">
    <property type="term" value="F:glutamine synthetase activity"/>
    <property type="evidence" value="ECO:0007669"/>
    <property type="project" value="InterPro"/>
</dbReference>
<evidence type="ECO:0000256" key="1">
    <source>
        <dbReference type="RuleBase" id="RU000384"/>
    </source>
</evidence>
<evidence type="ECO:0000313" key="4">
    <source>
        <dbReference type="Proteomes" id="UP000192917"/>
    </source>
</evidence>
<dbReference type="Pfam" id="PF00120">
    <property type="entry name" value="Gln-synt_C"/>
    <property type="match status" value="1"/>
</dbReference>
<proteinExistence type="inferred from homology"/>
<protein>
    <submittedName>
        <fullName evidence="3">Glutamine synthetase</fullName>
    </submittedName>
</protein>
<dbReference type="AlphaFoldDB" id="A0A1Y6BKG6"/>
<dbReference type="SUPFAM" id="SSF55931">
    <property type="entry name" value="Glutamine synthetase/guanido kinase"/>
    <property type="match status" value="1"/>
</dbReference>
<keyword evidence="4" id="KW-1185">Reference proteome</keyword>
<feature type="domain" description="GS catalytic" evidence="2">
    <location>
        <begin position="2"/>
        <end position="72"/>
    </location>
</feature>
<dbReference type="InterPro" id="IPR008146">
    <property type="entry name" value="Gln_synth_cat_dom"/>
</dbReference>
<dbReference type="InterPro" id="IPR014746">
    <property type="entry name" value="Gln_synth/guanido_kin_cat_dom"/>
</dbReference>
<dbReference type="EMBL" id="FWZX01000006">
    <property type="protein sequence ID" value="SMF15949.1"/>
    <property type="molecule type" value="Genomic_DNA"/>
</dbReference>
<evidence type="ECO:0000313" key="3">
    <source>
        <dbReference type="EMBL" id="SMF15949.1"/>
    </source>
</evidence>
<gene>
    <name evidence="3" type="ORF">SAMN05428998_10614</name>
</gene>
<evidence type="ECO:0000259" key="2">
    <source>
        <dbReference type="Pfam" id="PF00120"/>
    </source>
</evidence>
<organism evidence="3 4">
    <name type="scientific">Tistlia consotensis USBA 355</name>
    <dbReference type="NCBI Taxonomy" id="560819"/>
    <lineage>
        <taxon>Bacteria</taxon>
        <taxon>Pseudomonadati</taxon>
        <taxon>Pseudomonadota</taxon>
        <taxon>Alphaproteobacteria</taxon>
        <taxon>Rhodospirillales</taxon>
        <taxon>Rhodovibrionaceae</taxon>
        <taxon>Tistlia</taxon>
    </lineage>
</organism>
<sequence>MTQRLKPRSPIEGSAYRLAHTLPRTLYDALNRFTSSRPLKEVLGETFIDAVEAVKDAELNAYQEVISSWEREHLLLNV</sequence>
<dbReference type="Proteomes" id="UP000192917">
    <property type="component" value="Unassembled WGS sequence"/>
</dbReference>
<dbReference type="Gene3D" id="3.30.590.10">
    <property type="entry name" value="Glutamine synthetase/guanido kinase, catalytic domain"/>
    <property type="match status" value="1"/>
</dbReference>
<accession>A0A1Y6BKG6</accession>
<reference evidence="3 4" key="1">
    <citation type="submission" date="2017-04" db="EMBL/GenBank/DDBJ databases">
        <authorList>
            <person name="Afonso C.L."/>
            <person name="Miller P.J."/>
            <person name="Scott M.A."/>
            <person name="Spackman E."/>
            <person name="Goraichik I."/>
            <person name="Dimitrov K.M."/>
            <person name="Suarez D.L."/>
            <person name="Swayne D.E."/>
        </authorList>
    </citation>
    <scope>NUCLEOTIDE SEQUENCE [LARGE SCALE GENOMIC DNA]</scope>
    <source>
        <strain evidence="3 4">USBA 355</strain>
    </source>
</reference>
<comment type="similarity">
    <text evidence="1">Belongs to the glutamine synthetase family.</text>
</comment>
<name>A0A1Y6BKG6_9PROT</name>